<dbReference type="EMBL" id="CAKMUD010000138">
    <property type="protein sequence ID" value="CAH1603662.1"/>
    <property type="molecule type" value="Genomic_DNA"/>
</dbReference>
<dbReference type="Proteomes" id="UP001295462">
    <property type="component" value="Unassembled WGS sequence"/>
</dbReference>
<gene>
    <name evidence="1" type="ORF">THF1A12_80040</name>
</gene>
<sequence length="49" mass="5682">MRNPFAMFMACKQEFTALFTCADVSHKIFPFLISNGRSLFIKFGLSQWC</sequence>
<organism evidence="1 2">
    <name type="scientific">Vibrio jasicida</name>
    <dbReference type="NCBI Taxonomy" id="766224"/>
    <lineage>
        <taxon>Bacteria</taxon>
        <taxon>Pseudomonadati</taxon>
        <taxon>Pseudomonadota</taxon>
        <taxon>Gammaproteobacteria</taxon>
        <taxon>Vibrionales</taxon>
        <taxon>Vibrionaceae</taxon>
        <taxon>Vibrio</taxon>
    </lineage>
</organism>
<evidence type="ECO:0000313" key="2">
    <source>
        <dbReference type="Proteomes" id="UP001295462"/>
    </source>
</evidence>
<protein>
    <submittedName>
        <fullName evidence="1">Uncharacterized protein</fullName>
    </submittedName>
</protein>
<proteinExistence type="predicted"/>
<dbReference type="AlphaFoldDB" id="A0AAU9QWY2"/>
<comment type="caution">
    <text evidence="1">The sequence shown here is derived from an EMBL/GenBank/DDBJ whole genome shotgun (WGS) entry which is preliminary data.</text>
</comment>
<name>A0AAU9QWY2_9VIBR</name>
<reference evidence="1" key="1">
    <citation type="submission" date="2022-01" db="EMBL/GenBank/DDBJ databases">
        <authorList>
            <person name="Lagorce A."/>
        </authorList>
    </citation>
    <scope>NUCLEOTIDE SEQUENCE</scope>
    <source>
        <strain evidence="1">Th15_F1_A12</strain>
    </source>
</reference>
<accession>A0AAU9QWY2</accession>
<evidence type="ECO:0000313" key="1">
    <source>
        <dbReference type="EMBL" id="CAH1603662.1"/>
    </source>
</evidence>